<dbReference type="InterPro" id="IPR001841">
    <property type="entry name" value="Znf_RING"/>
</dbReference>
<feature type="chain" id="PRO_5020433019" description="RING-type domain-containing protein" evidence="6">
    <location>
        <begin position="24"/>
        <end position="421"/>
    </location>
</feature>
<dbReference type="EMBL" id="ML002215">
    <property type="protein sequence ID" value="RKP40292.1"/>
    <property type="molecule type" value="Genomic_DNA"/>
</dbReference>
<keyword evidence="1" id="KW-0479">Metal-binding</keyword>
<dbReference type="CDD" id="cd16454">
    <property type="entry name" value="RING-H2_PA-TM-RING"/>
    <property type="match status" value="1"/>
</dbReference>
<feature type="transmembrane region" description="Helical" evidence="5">
    <location>
        <begin position="188"/>
        <end position="210"/>
    </location>
</feature>
<evidence type="ECO:0000256" key="3">
    <source>
        <dbReference type="ARBA" id="ARBA00022833"/>
    </source>
</evidence>
<sequence>MVGFQFWAYGLALTGLMIPGLTASQKQVRLYGDIIALANDYSIATNETSFEIDTVQVIDSRISQAVKFEGLPFEYSASKKQDYPSKLGYVALFNLTTYESTSTSLQYFNRDQVDFSIGYRTDDKPNLNGLSLATNRPIVTIPSSAARKLVQAMEDHPSSLYLRMSFLDAQGDEITSTNIIKSESNTGAIIGGAVGGAVGVIALLLAAFFIRMTIRRRHYDRARAGRRGQGIETLQANLKKSAAGPLDPQLLQYIPEIDTKRRDLADLKRAAPLHHSHDSEASMLDTRGDDQVDEDADLSQASTRQASQVHFSSAPVNEKVLGGLLTHDGPADVSADMDGTHETCSVCIDDIEKGQKIRQLPCFHIFHVECIDQWLLEKSSACPLCKFDVARHCIQMAGPGYRPPVAAPKKGPNEEHTIYIY</sequence>
<keyword evidence="5" id="KW-0472">Membrane</keyword>
<dbReference type="Proteomes" id="UP000268162">
    <property type="component" value="Unassembled WGS sequence"/>
</dbReference>
<keyword evidence="2 4" id="KW-0863">Zinc-finger</keyword>
<evidence type="ECO:0000313" key="9">
    <source>
        <dbReference type="Proteomes" id="UP000268162"/>
    </source>
</evidence>
<evidence type="ECO:0000313" key="8">
    <source>
        <dbReference type="EMBL" id="RKP40292.1"/>
    </source>
</evidence>
<dbReference type="Pfam" id="PF13639">
    <property type="entry name" value="zf-RING_2"/>
    <property type="match status" value="1"/>
</dbReference>
<proteinExistence type="predicted"/>
<dbReference type="PANTHER" id="PTHR45931">
    <property type="entry name" value="SI:CH211-59O9.10"/>
    <property type="match status" value="1"/>
</dbReference>
<protein>
    <recommendedName>
        <fullName evidence="7">RING-type domain-containing protein</fullName>
    </recommendedName>
</protein>
<evidence type="ECO:0000256" key="1">
    <source>
        <dbReference type="ARBA" id="ARBA00022723"/>
    </source>
</evidence>
<evidence type="ECO:0000256" key="4">
    <source>
        <dbReference type="PROSITE-ProRule" id="PRU00175"/>
    </source>
</evidence>
<feature type="domain" description="RING-type" evidence="7">
    <location>
        <begin position="344"/>
        <end position="386"/>
    </location>
</feature>
<organism evidence="8 9">
    <name type="scientific">Dimargaris cristalligena</name>
    <dbReference type="NCBI Taxonomy" id="215637"/>
    <lineage>
        <taxon>Eukaryota</taxon>
        <taxon>Fungi</taxon>
        <taxon>Fungi incertae sedis</taxon>
        <taxon>Zoopagomycota</taxon>
        <taxon>Kickxellomycotina</taxon>
        <taxon>Dimargaritomycetes</taxon>
        <taxon>Dimargaritales</taxon>
        <taxon>Dimargaritaceae</taxon>
        <taxon>Dimargaris</taxon>
    </lineage>
</organism>
<evidence type="ECO:0000259" key="7">
    <source>
        <dbReference type="PROSITE" id="PS50089"/>
    </source>
</evidence>
<dbReference type="GO" id="GO:0005634">
    <property type="term" value="C:nucleus"/>
    <property type="evidence" value="ECO:0007669"/>
    <property type="project" value="TreeGrafter"/>
</dbReference>
<dbReference type="Gene3D" id="3.30.40.10">
    <property type="entry name" value="Zinc/RING finger domain, C3HC4 (zinc finger)"/>
    <property type="match status" value="1"/>
</dbReference>
<dbReference type="PANTHER" id="PTHR45931:SF3">
    <property type="entry name" value="RING ZINC FINGER-CONTAINING PROTEIN"/>
    <property type="match status" value="1"/>
</dbReference>
<evidence type="ECO:0000256" key="2">
    <source>
        <dbReference type="ARBA" id="ARBA00022771"/>
    </source>
</evidence>
<dbReference type="InterPro" id="IPR013083">
    <property type="entry name" value="Znf_RING/FYVE/PHD"/>
</dbReference>
<evidence type="ECO:0000256" key="5">
    <source>
        <dbReference type="SAM" id="Phobius"/>
    </source>
</evidence>
<evidence type="ECO:0000256" key="6">
    <source>
        <dbReference type="SAM" id="SignalP"/>
    </source>
</evidence>
<dbReference type="GO" id="GO:0008270">
    <property type="term" value="F:zinc ion binding"/>
    <property type="evidence" value="ECO:0007669"/>
    <property type="project" value="UniProtKB-KW"/>
</dbReference>
<dbReference type="GO" id="GO:0061630">
    <property type="term" value="F:ubiquitin protein ligase activity"/>
    <property type="evidence" value="ECO:0007669"/>
    <property type="project" value="TreeGrafter"/>
</dbReference>
<keyword evidence="3" id="KW-0862">Zinc</keyword>
<keyword evidence="6" id="KW-0732">Signal</keyword>
<dbReference type="SUPFAM" id="SSF57850">
    <property type="entry name" value="RING/U-box"/>
    <property type="match status" value="1"/>
</dbReference>
<reference evidence="9" key="1">
    <citation type="journal article" date="2018" name="Nat. Microbiol.">
        <title>Leveraging single-cell genomics to expand the fungal tree of life.</title>
        <authorList>
            <person name="Ahrendt S.R."/>
            <person name="Quandt C.A."/>
            <person name="Ciobanu D."/>
            <person name="Clum A."/>
            <person name="Salamov A."/>
            <person name="Andreopoulos B."/>
            <person name="Cheng J.F."/>
            <person name="Woyke T."/>
            <person name="Pelin A."/>
            <person name="Henrissat B."/>
            <person name="Reynolds N.K."/>
            <person name="Benny G.L."/>
            <person name="Smith M.E."/>
            <person name="James T.Y."/>
            <person name="Grigoriev I.V."/>
        </authorList>
    </citation>
    <scope>NUCLEOTIDE SEQUENCE [LARGE SCALE GENOMIC DNA]</scope>
    <source>
        <strain evidence="9">RSA 468</strain>
    </source>
</reference>
<dbReference type="InterPro" id="IPR051834">
    <property type="entry name" value="RING_finger_E3_ligase"/>
</dbReference>
<dbReference type="GO" id="GO:0006511">
    <property type="term" value="P:ubiquitin-dependent protein catabolic process"/>
    <property type="evidence" value="ECO:0007669"/>
    <property type="project" value="TreeGrafter"/>
</dbReference>
<keyword evidence="5" id="KW-0812">Transmembrane</keyword>
<dbReference type="STRING" id="215637.A0A4Q0A4G4"/>
<dbReference type="PROSITE" id="PS50089">
    <property type="entry name" value="ZF_RING_2"/>
    <property type="match status" value="1"/>
</dbReference>
<accession>A0A4Q0A4G4</accession>
<feature type="signal peptide" evidence="6">
    <location>
        <begin position="1"/>
        <end position="23"/>
    </location>
</feature>
<dbReference type="AlphaFoldDB" id="A0A4Q0A4G4"/>
<name>A0A4Q0A4G4_9FUNG</name>
<keyword evidence="9" id="KW-1185">Reference proteome</keyword>
<gene>
    <name evidence="8" type="ORF">BJ085DRAFT_29792</name>
</gene>
<dbReference type="SMART" id="SM00184">
    <property type="entry name" value="RING"/>
    <property type="match status" value="1"/>
</dbReference>
<keyword evidence="5" id="KW-1133">Transmembrane helix</keyword>